<keyword evidence="2" id="KW-1185">Reference proteome</keyword>
<dbReference type="EMBL" id="FNSO01000004">
    <property type="protein sequence ID" value="SED52188.1"/>
    <property type="molecule type" value="Genomic_DNA"/>
</dbReference>
<dbReference type="Proteomes" id="UP000199622">
    <property type="component" value="Unassembled WGS sequence"/>
</dbReference>
<dbReference type="STRING" id="208445.SAMN04489727_8210"/>
<name>A0A1H5BD57_9PSEU</name>
<accession>A0A1H5BD57</accession>
<protein>
    <submittedName>
        <fullName evidence="1">Uncharacterized protein</fullName>
    </submittedName>
</protein>
<dbReference type="RefSeq" id="WP_091317387.1">
    <property type="nucleotide sequence ID" value="NZ_FNSO01000004.1"/>
</dbReference>
<dbReference type="AlphaFoldDB" id="A0A1H5BD57"/>
<proteinExistence type="predicted"/>
<evidence type="ECO:0000313" key="2">
    <source>
        <dbReference type="Proteomes" id="UP000199622"/>
    </source>
</evidence>
<organism evidence="1 2">
    <name type="scientific">Amycolatopsis tolypomycina</name>
    <dbReference type="NCBI Taxonomy" id="208445"/>
    <lineage>
        <taxon>Bacteria</taxon>
        <taxon>Bacillati</taxon>
        <taxon>Actinomycetota</taxon>
        <taxon>Actinomycetes</taxon>
        <taxon>Pseudonocardiales</taxon>
        <taxon>Pseudonocardiaceae</taxon>
        <taxon>Amycolatopsis</taxon>
    </lineage>
</organism>
<reference evidence="2" key="1">
    <citation type="submission" date="2016-10" db="EMBL/GenBank/DDBJ databases">
        <authorList>
            <person name="Varghese N."/>
            <person name="Submissions S."/>
        </authorList>
    </citation>
    <scope>NUCLEOTIDE SEQUENCE [LARGE SCALE GENOMIC DNA]</scope>
    <source>
        <strain evidence="2">DSM 44544</strain>
    </source>
</reference>
<gene>
    <name evidence="1" type="ORF">SAMN04489727_8210</name>
</gene>
<sequence>MYEPFIALLPGERQLWSGRPQRVVPTGIEWFLPAAGTVAVAAARSGPGIPVRQRDRGGPDLRSLGTLTFTEPDLVVEVLGYSVPLRFAGSRSPIKFVAVAEPERIRELVEVAQAAD</sequence>
<evidence type="ECO:0000313" key="1">
    <source>
        <dbReference type="EMBL" id="SED52188.1"/>
    </source>
</evidence>